<keyword evidence="3 5" id="KW-0269">Exonuclease</keyword>
<dbReference type="EMBL" id="JAGDEL010000016">
    <property type="protein sequence ID" value="MBO1513682.1"/>
    <property type="molecule type" value="Genomic_DNA"/>
</dbReference>
<keyword evidence="1" id="KW-0540">Nuclease</keyword>
<dbReference type="GO" id="GO:0004527">
    <property type="term" value="F:exonuclease activity"/>
    <property type="evidence" value="ECO:0007669"/>
    <property type="project" value="UniProtKB-KW"/>
</dbReference>
<dbReference type="InterPro" id="IPR047201">
    <property type="entry name" value="ERI-1_3'hExo-like"/>
</dbReference>
<protein>
    <submittedName>
        <fullName evidence="5">Exonuclease</fullName>
    </submittedName>
</protein>
<keyword evidence="6" id="KW-1185">Reference proteome</keyword>
<evidence type="ECO:0000313" key="5">
    <source>
        <dbReference type="EMBL" id="MBO1513682.1"/>
    </source>
</evidence>
<dbReference type="Gene3D" id="3.30.420.10">
    <property type="entry name" value="Ribonuclease H-like superfamily/Ribonuclease H"/>
    <property type="match status" value="1"/>
</dbReference>
<evidence type="ECO:0000313" key="6">
    <source>
        <dbReference type="Proteomes" id="UP000663981"/>
    </source>
</evidence>
<dbReference type="SUPFAM" id="SSF53098">
    <property type="entry name" value="Ribonuclease H-like"/>
    <property type="match status" value="1"/>
</dbReference>
<feature type="domain" description="Exonuclease" evidence="4">
    <location>
        <begin position="6"/>
        <end position="186"/>
    </location>
</feature>
<dbReference type="InterPro" id="IPR013520">
    <property type="entry name" value="Ribonucl_H"/>
</dbReference>
<dbReference type="PANTHER" id="PTHR23044">
    <property type="entry name" value="3'-5' EXONUCLEASE ERI1-RELATED"/>
    <property type="match status" value="1"/>
</dbReference>
<dbReference type="Pfam" id="PF00929">
    <property type="entry name" value="RNase_T"/>
    <property type="match status" value="1"/>
</dbReference>
<dbReference type="InterPro" id="IPR036397">
    <property type="entry name" value="RNaseH_sf"/>
</dbReference>
<dbReference type="PANTHER" id="PTHR23044:SF61">
    <property type="entry name" value="3'-5' EXORIBONUCLEASE 1-RELATED"/>
    <property type="match status" value="1"/>
</dbReference>
<keyword evidence="2" id="KW-0378">Hydrolase</keyword>
<evidence type="ECO:0000256" key="3">
    <source>
        <dbReference type="ARBA" id="ARBA00022839"/>
    </source>
</evidence>
<dbReference type="InterPro" id="IPR051274">
    <property type="entry name" value="3-5_Exoribonuclease"/>
</dbReference>
<organism evidence="5 6">
    <name type="scientific">Metabacillus bambusae</name>
    <dbReference type="NCBI Taxonomy" id="2795218"/>
    <lineage>
        <taxon>Bacteria</taxon>
        <taxon>Bacillati</taxon>
        <taxon>Bacillota</taxon>
        <taxon>Bacilli</taxon>
        <taxon>Bacillales</taxon>
        <taxon>Bacillaceae</taxon>
        <taxon>Metabacillus</taxon>
    </lineage>
</organism>
<dbReference type="Proteomes" id="UP000663981">
    <property type="component" value="Unassembled WGS sequence"/>
</dbReference>
<evidence type="ECO:0000256" key="2">
    <source>
        <dbReference type="ARBA" id="ARBA00022801"/>
    </source>
</evidence>
<dbReference type="SMART" id="SM00479">
    <property type="entry name" value="EXOIII"/>
    <property type="match status" value="1"/>
</dbReference>
<dbReference type="RefSeq" id="WP_207980633.1">
    <property type="nucleotide sequence ID" value="NZ_JAGDEL010000016.1"/>
</dbReference>
<dbReference type="CDD" id="cd06133">
    <property type="entry name" value="ERI-1_3'hExo_like"/>
    <property type="match status" value="1"/>
</dbReference>
<evidence type="ECO:0000256" key="1">
    <source>
        <dbReference type="ARBA" id="ARBA00022722"/>
    </source>
</evidence>
<comment type="caution">
    <text evidence="5">The sequence shown here is derived from an EMBL/GenBank/DDBJ whole genome shotgun (WGS) entry which is preliminary data.</text>
</comment>
<name>A0ABS3N5W7_9BACI</name>
<proteinExistence type="predicted"/>
<accession>A0ABS3N5W7</accession>
<sequence>MADYKQYVFFDFEMLCSDSGMAFENMEAIRLGSVKYDLETEEITYFDRYIKPKNQEPLTEFCKTLTGIEDCDLINASDFKVVFNDFLVWVGGVKKTRYFSWSPSDLSRLKIDATKHEIPLCTIGKIEKRYIDFQMIFKQRVSKGNVSVEDALALYGLQFIGEKHHPMYDAYNTLRIYLHFLNKPIQSDLIMLKQYLFEEDVPFDVEQINMKLNDLLKQDAILVTKPLREVYRMRDVKKLRKPIRRIVEKYENVLVNRSGLFSEENVLNARQLVTFYHDLLLTYEDHFCYSSKIIIFDEYMLQPLKQLAFKGE</sequence>
<evidence type="ECO:0000259" key="4">
    <source>
        <dbReference type="SMART" id="SM00479"/>
    </source>
</evidence>
<gene>
    <name evidence="5" type="ORF">I7822_18835</name>
</gene>
<reference evidence="5 6" key="1">
    <citation type="submission" date="2021-03" db="EMBL/GenBank/DDBJ databases">
        <title>Whole genome sequence of Metabacillus bambusae BG109.</title>
        <authorList>
            <person name="Jeong J.W."/>
        </authorList>
    </citation>
    <scope>NUCLEOTIDE SEQUENCE [LARGE SCALE GENOMIC DNA]</scope>
    <source>
        <strain evidence="5 6">BG109</strain>
    </source>
</reference>
<dbReference type="InterPro" id="IPR012337">
    <property type="entry name" value="RNaseH-like_sf"/>
</dbReference>